<proteinExistence type="predicted"/>
<sequence>MTFSLTWLDVSVAIAGLFIVNKLIKQKATLPLPPGPRKLPLLGNLLDIPSEEPWVTFAKWGKEHGDISSVQVLGQHMIILNAAQPAIDLLDKRSLTYSDRPTLTLACDLIGWNRSLVLSQYGSHFKEIRKNIYRVIGSRGNLEKYHGLIERQSHRFVKRLLATPDSLADHIRWVAGAIVLVISHGYEVQDENDPYLETADTAIHYFSITTSAGAFLVDVLPILRHLPAWFPGATFKKIAKLGSESLTEMTDKPHDVVKAQMAAGTALHSFTSELLEGRELSDDEEEAIKWSAQTLYSGGADTTVSATHSFFLAMTLFPDVQRKAQAEIDAVIGTNRLPTIADRESLPYMNALTLEVLRWFSLAPLGVAHVATEDDVYEGYFIPKGSLVVPNIWQMLHDPRVYAEPMEFKPERFLPSEGEEAETDPHNVCFGFGRRQCPGIVLAETSLFIECALTLAVFNISKATENGRLVTPKVEQTTGTISHPKPFKFSLTPRSAKALELVQQEA</sequence>
<organism evidence="1 2">
    <name type="scientific">Leucogyrophana mollusca</name>
    <dbReference type="NCBI Taxonomy" id="85980"/>
    <lineage>
        <taxon>Eukaryota</taxon>
        <taxon>Fungi</taxon>
        <taxon>Dikarya</taxon>
        <taxon>Basidiomycota</taxon>
        <taxon>Agaricomycotina</taxon>
        <taxon>Agaricomycetes</taxon>
        <taxon>Agaricomycetidae</taxon>
        <taxon>Boletales</taxon>
        <taxon>Boletales incertae sedis</taxon>
        <taxon>Leucogyrophana</taxon>
    </lineage>
</organism>
<protein>
    <submittedName>
        <fullName evidence="1">Cytochrome P450</fullName>
    </submittedName>
</protein>
<accession>A0ACB8C0A1</accession>
<dbReference type="EMBL" id="MU266327">
    <property type="protein sequence ID" value="KAH7931282.1"/>
    <property type="molecule type" value="Genomic_DNA"/>
</dbReference>
<gene>
    <name evidence="1" type="ORF">BV22DRAFT_1124216</name>
</gene>
<evidence type="ECO:0000313" key="1">
    <source>
        <dbReference type="EMBL" id="KAH7931282.1"/>
    </source>
</evidence>
<evidence type="ECO:0000313" key="2">
    <source>
        <dbReference type="Proteomes" id="UP000790709"/>
    </source>
</evidence>
<dbReference type="Proteomes" id="UP000790709">
    <property type="component" value="Unassembled WGS sequence"/>
</dbReference>
<name>A0ACB8C0A1_9AGAM</name>
<reference evidence="1" key="1">
    <citation type="journal article" date="2021" name="New Phytol.">
        <title>Evolutionary innovations through gain and loss of genes in the ectomycorrhizal Boletales.</title>
        <authorList>
            <person name="Wu G."/>
            <person name="Miyauchi S."/>
            <person name="Morin E."/>
            <person name="Kuo A."/>
            <person name="Drula E."/>
            <person name="Varga T."/>
            <person name="Kohler A."/>
            <person name="Feng B."/>
            <person name="Cao Y."/>
            <person name="Lipzen A."/>
            <person name="Daum C."/>
            <person name="Hundley H."/>
            <person name="Pangilinan J."/>
            <person name="Johnson J."/>
            <person name="Barry K."/>
            <person name="LaButti K."/>
            <person name="Ng V."/>
            <person name="Ahrendt S."/>
            <person name="Min B."/>
            <person name="Choi I.G."/>
            <person name="Park H."/>
            <person name="Plett J.M."/>
            <person name="Magnuson J."/>
            <person name="Spatafora J.W."/>
            <person name="Nagy L.G."/>
            <person name="Henrissat B."/>
            <person name="Grigoriev I.V."/>
            <person name="Yang Z.L."/>
            <person name="Xu J."/>
            <person name="Martin F.M."/>
        </authorList>
    </citation>
    <scope>NUCLEOTIDE SEQUENCE</scope>
    <source>
        <strain evidence="1">KUC20120723A-06</strain>
    </source>
</reference>
<comment type="caution">
    <text evidence="1">The sequence shown here is derived from an EMBL/GenBank/DDBJ whole genome shotgun (WGS) entry which is preliminary data.</text>
</comment>
<keyword evidence="2" id="KW-1185">Reference proteome</keyword>